<evidence type="ECO:0000256" key="2">
    <source>
        <dbReference type="SAM" id="MobiDB-lite"/>
    </source>
</evidence>
<name>A0A1G6ZVJ1_9ACTN</name>
<dbReference type="InterPro" id="IPR001031">
    <property type="entry name" value="Thioesterase"/>
</dbReference>
<dbReference type="RefSeq" id="WP_074995510.1">
    <property type="nucleotide sequence ID" value="NZ_FMZK01000016.1"/>
</dbReference>
<accession>A0A1G6ZVJ1</accession>
<dbReference type="Pfam" id="PF00975">
    <property type="entry name" value="Thioesterase"/>
    <property type="match status" value="1"/>
</dbReference>
<evidence type="ECO:0000256" key="1">
    <source>
        <dbReference type="ARBA" id="ARBA00007169"/>
    </source>
</evidence>
<reference evidence="5" key="1">
    <citation type="submission" date="2016-10" db="EMBL/GenBank/DDBJ databases">
        <authorList>
            <person name="Varghese N."/>
            <person name="Submissions S."/>
        </authorList>
    </citation>
    <scope>NUCLEOTIDE SEQUENCE [LARGE SCALE GENOMIC DNA]</scope>
    <source>
        <strain evidence="5">CGMCC 4.3504</strain>
    </source>
</reference>
<dbReference type="PANTHER" id="PTHR11487">
    <property type="entry name" value="THIOESTERASE"/>
    <property type="match status" value="1"/>
</dbReference>
<evidence type="ECO:0000313" key="5">
    <source>
        <dbReference type="Proteomes" id="UP000182100"/>
    </source>
</evidence>
<gene>
    <name evidence="4" type="ORF">SAMN05216505_1167</name>
</gene>
<feature type="domain" description="Thioesterase" evidence="3">
    <location>
        <begin position="19"/>
        <end position="240"/>
    </location>
</feature>
<organism evidence="4 5">
    <name type="scientific">Streptomyces prasinopilosus</name>
    <dbReference type="NCBI Taxonomy" id="67344"/>
    <lineage>
        <taxon>Bacteria</taxon>
        <taxon>Bacillati</taxon>
        <taxon>Actinomycetota</taxon>
        <taxon>Actinomycetes</taxon>
        <taxon>Kitasatosporales</taxon>
        <taxon>Streptomycetaceae</taxon>
        <taxon>Streptomyces</taxon>
    </lineage>
</organism>
<dbReference type="Gene3D" id="3.40.50.1820">
    <property type="entry name" value="alpha/beta hydrolase"/>
    <property type="match status" value="1"/>
</dbReference>
<evidence type="ECO:0000313" key="4">
    <source>
        <dbReference type="EMBL" id="SDE05606.1"/>
    </source>
</evidence>
<sequence length="281" mass="30191">MGDWWTTLGAGARPAPRFRVVAFPHAGGWPSAFHSWGRVLPADVELVVAQLPGRGARIGEPPQTRVGPLVDALVRDLADLPRLPYAVVGHSFGSVLAYELTRAMEQKGLAPHLLAVSARQAPCFPSEPPFAHLRSDAELLEHLLDIGGITPQLMSRDDLVRPSLRAIRADLEAMEHYERPLSGTGVPVLALGAFDDPVVVAERLHLWSLETTGAFSRLMFTGGHFYLYEPANALSVARRLTAGRPGAPDTGLPHPGRVPRASRPPAPAPAGASKHLLKETS</sequence>
<dbReference type="STRING" id="67344.SAMN05216505_1167"/>
<comment type="similarity">
    <text evidence="1">Belongs to the thioesterase family.</text>
</comment>
<dbReference type="EMBL" id="FMZK01000016">
    <property type="protein sequence ID" value="SDE05606.1"/>
    <property type="molecule type" value="Genomic_DNA"/>
</dbReference>
<keyword evidence="5" id="KW-1185">Reference proteome</keyword>
<protein>
    <submittedName>
        <fullName evidence="4">Pyochelin biosynthetic protein PchC</fullName>
    </submittedName>
</protein>
<proteinExistence type="inferred from homology"/>
<dbReference type="SUPFAM" id="SSF53474">
    <property type="entry name" value="alpha/beta-Hydrolases"/>
    <property type="match status" value="1"/>
</dbReference>
<dbReference type="AlphaFoldDB" id="A0A1G6ZVJ1"/>
<feature type="region of interest" description="Disordered" evidence="2">
    <location>
        <begin position="242"/>
        <end position="281"/>
    </location>
</feature>
<dbReference type="InterPro" id="IPR029058">
    <property type="entry name" value="AB_hydrolase_fold"/>
</dbReference>
<evidence type="ECO:0000259" key="3">
    <source>
        <dbReference type="Pfam" id="PF00975"/>
    </source>
</evidence>
<dbReference type="InterPro" id="IPR012223">
    <property type="entry name" value="TEII"/>
</dbReference>
<dbReference type="PANTHER" id="PTHR11487:SF0">
    <property type="entry name" value="S-ACYL FATTY ACID SYNTHASE THIOESTERASE, MEDIUM CHAIN"/>
    <property type="match status" value="1"/>
</dbReference>
<dbReference type="Proteomes" id="UP000182100">
    <property type="component" value="Unassembled WGS sequence"/>
</dbReference>
<dbReference type="GO" id="GO:0008610">
    <property type="term" value="P:lipid biosynthetic process"/>
    <property type="evidence" value="ECO:0007669"/>
    <property type="project" value="TreeGrafter"/>
</dbReference>